<dbReference type="AlphaFoldDB" id="A0A0E9T996"/>
<name>A0A0E9T996_ANGAN</name>
<protein>
    <submittedName>
        <fullName evidence="2">Uncharacterized protein</fullName>
    </submittedName>
</protein>
<feature type="region of interest" description="Disordered" evidence="1">
    <location>
        <begin position="1"/>
        <end position="27"/>
    </location>
</feature>
<proteinExistence type="predicted"/>
<organism evidence="2">
    <name type="scientific">Anguilla anguilla</name>
    <name type="common">European freshwater eel</name>
    <name type="synonym">Muraena anguilla</name>
    <dbReference type="NCBI Taxonomy" id="7936"/>
    <lineage>
        <taxon>Eukaryota</taxon>
        <taxon>Metazoa</taxon>
        <taxon>Chordata</taxon>
        <taxon>Craniata</taxon>
        <taxon>Vertebrata</taxon>
        <taxon>Euteleostomi</taxon>
        <taxon>Actinopterygii</taxon>
        <taxon>Neopterygii</taxon>
        <taxon>Teleostei</taxon>
        <taxon>Anguilliformes</taxon>
        <taxon>Anguillidae</taxon>
        <taxon>Anguilla</taxon>
    </lineage>
</organism>
<sequence>MQAELTPTIGRGRLRTCCPSGELTRDL</sequence>
<evidence type="ECO:0000313" key="2">
    <source>
        <dbReference type="EMBL" id="JAH49440.1"/>
    </source>
</evidence>
<reference evidence="2" key="1">
    <citation type="submission" date="2014-11" db="EMBL/GenBank/DDBJ databases">
        <authorList>
            <person name="Amaro Gonzalez C."/>
        </authorList>
    </citation>
    <scope>NUCLEOTIDE SEQUENCE</scope>
</reference>
<accession>A0A0E9T996</accession>
<dbReference type="EMBL" id="GBXM01059137">
    <property type="protein sequence ID" value="JAH49440.1"/>
    <property type="molecule type" value="Transcribed_RNA"/>
</dbReference>
<evidence type="ECO:0000256" key="1">
    <source>
        <dbReference type="SAM" id="MobiDB-lite"/>
    </source>
</evidence>
<reference evidence="2" key="2">
    <citation type="journal article" date="2015" name="Fish Shellfish Immunol.">
        <title>Early steps in the European eel (Anguilla anguilla)-Vibrio vulnificus interaction in the gills: Role of the RtxA13 toxin.</title>
        <authorList>
            <person name="Callol A."/>
            <person name="Pajuelo D."/>
            <person name="Ebbesson L."/>
            <person name="Teles M."/>
            <person name="MacKenzie S."/>
            <person name="Amaro C."/>
        </authorList>
    </citation>
    <scope>NUCLEOTIDE SEQUENCE</scope>
</reference>